<evidence type="ECO:0000256" key="3">
    <source>
        <dbReference type="ARBA" id="ARBA00023163"/>
    </source>
</evidence>
<comment type="caution">
    <text evidence="5">The sequence shown here is derived from an EMBL/GenBank/DDBJ whole genome shotgun (WGS) entry which is preliminary data.</text>
</comment>
<dbReference type="GO" id="GO:0043565">
    <property type="term" value="F:sequence-specific DNA binding"/>
    <property type="evidence" value="ECO:0007669"/>
    <property type="project" value="InterPro"/>
</dbReference>
<evidence type="ECO:0000256" key="1">
    <source>
        <dbReference type="ARBA" id="ARBA00023015"/>
    </source>
</evidence>
<dbReference type="InterPro" id="IPR018060">
    <property type="entry name" value="HTH_AraC"/>
</dbReference>
<proteinExistence type="predicted"/>
<feature type="domain" description="HTH araC/xylS-type" evidence="4">
    <location>
        <begin position="177"/>
        <end position="275"/>
    </location>
</feature>
<evidence type="ECO:0000259" key="4">
    <source>
        <dbReference type="PROSITE" id="PS01124"/>
    </source>
</evidence>
<dbReference type="InterPro" id="IPR014710">
    <property type="entry name" value="RmlC-like_jellyroll"/>
</dbReference>
<dbReference type="Proteomes" id="UP000287101">
    <property type="component" value="Unassembled WGS sequence"/>
</dbReference>
<dbReference type="Gene3D" id="1.10.10.60">
    <property type="entry name" value="Homeodomain-like"/>
    <property type="match status" value="2"/>
</dbReference>
<dbReference type="InterPro" id="IPR018062">
    <property type="entry name" value="HTH_AraC-typ_CS"/>
</dbReference>
<keyword evidence="6" id="KW-1185">Reference proteome</keyword>
<evidence type="ECO:0000313" key="5">
    <source>
        <dbReference type="EMBL" id="RSU05193.1"/>
    </source>
</evidence>
<dbReference type="PROSITE" id="PS01124">
    <property type="entry name" value="HTH_ARAC_FAMILY_2"/>
    <property type="match status" value="1"/>
</dbReference>
<dbReference type="SUPFAM" id="SSF46689">
    <property type="entry name" value="Homeodomain-like"/>
    <property type="match status" value="2"/>
</dbReference>
<gene>
    <name evidence="5" type="ORF">CBF31_04030</name>
</gene>
<dbReference type="SUPFAM" id="SSF51215">
    <property type="entry name" value="Regulatory protein AraC"/>
    <property type="match status" value="1"/>
</dbReference>
<sequence>MLQIDSKTFNPEILYAFDCWGTEESQGRMHAHNFPEISIVLEGQAHYIIENEIVTATAGTVMLFNPGKQHQDNQLAHTSSHQMHIGIKNISLGGYKRDHFPFNSPIVNLGDKQHEFFNLCWRIIEEKNSRSIGYEALIKTLVMEIIVLILRSDKSALLDDTTLNEKESEKEKQSIVNNIIYYLETHHTEDISLDRLSDLMYISSTYISKVFKEETGDPPINYLIKIRLNRAKLLLQNQNVTVKEVAETVGYQDAYHFSKLFKKHYGISPSEVEKK</sequence>
<protein>
    <submittedName>
        <fullName evidence="5">AraC family transcriptional regulator</fullName>
    </submittedName>
</protein>
<dbReference type="PANTHER" id="PTHR43280">
    <property type="entry name" value="ARAC-FAMILY TRANSCRIPTIONAL REGULATOR"/>
    <property type="match status" value="1"/>
</dbReference>
<dbReference type="PROSITE" id="PS00041">
    <property type="entry name" value="HTH_ARAC_FAMILY_1"/>
    <property type="match status" value="1"/>
</dbReference>
<dbReference type="PANTHER" id="PTHR43280:SF28">
    <property type="entry name" value="HTH-TYPE TRANSCRIPTIONAL ACTIVATOR RHAS"/>
    <property type="match status" value="1"/>
</dbReference>
<evidence type="ECO:0000313" key="6">
    <source>
        <dbReference type="Proteomes" id="UP000287101"/>
    </source>
</evidence>
<reference evidence="5 6" key="1">
    <citation type="submission" date="2017-05" db="EMBL/GenBank/DDBJ databases">
        <title>Vagococcus spp. assemblies.</title>
        <authorList>
            <person name="Gulvik C.A."/>
        </authorList>
    </citation>
    <scope>NUCLEOTIDE SEQUENCE [LARGE SCALE GENOMIC DNA]</scope>
    <source>
        <strain evidence="5 6">CCUG 41755</strain>
    </source>
</reference>
<dbReference type="SMART" id="SM00342">
    <property type="entry name" value="HTH_ARAC"/>
    <property type="match status" value="1"/>
</dbReference>
<accession>A0A430ADC5</accession>
<dbReference type="OrthoDB" id="9813413at2"/>
<dbReference type="RefSeq" id="WP_126831082.1">
    <property type="nucleotide sequence ID" value="NZ_CBCRYB010000003.1"/>
</dbReference>
<dbReference type="Pfam" id="PF12833">
    <property type="entry name" value="HTH_18"/>
    <property type="match status" value="1"/>
</dbReference>
<evidence type="ECO:0000256" key="2">
    <source>
        <dbReference type="ARBA" id="ARBA00023125"/>
    </source>
</evidence>
<dbReference type="InterPro" id="IPR003313">
    <property type="entry name" value="AraC-bd"/>
</dbReference>
<dbReference type="InterPro" id="IPR037923">
    <property type="entry name" value="HTH-like"/>
</dbReference>
<dbReference type="Gene3D" id="2.60.120.10">
    <property type="entry name" value="Jelly Rolls"/>
    <property type="match status" value="1"/>
</dbReference>
<dbReference type="PRINTS" id="PR00032">
    <property type="entry name" value="HTHARAC"/>
</dbReference>
<keyword evidence="2" id="KW-0238">DNA-binding</keyword>
<dbReference type="InterPro" id="IPR009057">
    <property type="entry name" value="Homeodomain-like_sf"/>
</dbReference>
<dbReference type="Pfam" id="PF02311">
    <property type="entry name" value="AraC_binding"/>
    <property type="match status" value="1"/>
</dbReference>
<dbReference type="AlphaFoldDB" id="A0A430ADC5"/>
<dbReference type="GO" id="GO:0003700">
    <property type="term" value="F:DNA-binding transcription factor activity"/>
    <property type="evidence" value="ECO:0007669"/>
    <property type="project" value="InterPro"/>
</dbReference>
<name>A0A430ADC5_9ENTE</name>
<keyword evidence="1" id="KW-0805">Transcription regulation</keyword>
<organism evidence="5 6">
    <name type="scientific">Vagococcus fessus</name>
    <dbReference type="NCBI Taxonomy" id="120370"/>
    <lineage>
        <taxon>Bacteria</taxon>
        <taxon>Bacillati</taxon>
        <taxon>Bacillota</taxon>
        <taxon>Bacilli</taxon>
        <taxon>Lactobacillales</taxon>
        <taxon>Enterococcaceae</taxon>
        <taxon>Vagococcus</taxon>
    </lineage>
</organism>
<dbReference type="EMBL" id="NGJY01000001">
    <property type="protein sequence ID" value="RSU05193.1"/>
    <property type="molecule type" value="Genomic_DNA"/>
</dbReference>
<dbReference type="InterPro" id="IPR020449">
    <property type="entry name" value="Tscrpt_reg_AraC-type_HTH"/>
</dbReference>
<keyword evidence="3" id="KW-0804">Transcription</keyword>